<evidence type="ECO:0000256" key="1">
    <source>
        <dbReference type="SAM" id="SignalP"/>
    </source>
</evidence>
<dbReference type="Proteomes" id="UP000807504">
    <property type="component" value="Unassembled WGS sequence"/>
</dbReference>
<proteinExistence type="predicted"/>
<gene>
    <name evidence="2" type="ORF">HNY73_019944</name>
</gene>
<reference evidence="2" key="2">
    <citation type="submission" date="2020-06" db="EMBL/GenBank/DDBJ databases">
        <authorList>
            <person name="Sheffer M."/>
        </authorList>
    </citation>
    <scope>NUCLEOTIDE SEQUENCE</scope>
</reference>
<comment type="caution">
    <text evidence="2">The sequence shown here is derived from an EMBL/GenBank/DDBJ whole genome shotgun (WGS) entry which is preliminary data.</text>
</comment>
<name>A0A8T0E515_ARGBR</name>
<keyword evidence="3" id="KW-1185">Reference proteome</keyword>
<dbReference type="EMBL" id="JABXBU010002230">
    <property type="protein sequence ID" value="KAF8766929.1"/>
    <property type="molecule type" value="Genomic_DNA"/>
</dbReference>
<reference evidence="2" key="1">
    <citation type="journal article" date="2020" name="bioRxiv">
        <title>Chromosome-level reference genome of the European wasp spider Argiope bruennichi: a resource for studies on range expansion and evolutionary adaptation.</title>
        <authorList>
            <person name="Sheffer M.M."/>
            <person name="Hoppe A."/>
            <person name="Krehenwinkel H."/>
            <person name="Uhl G."/>
            <person name="Kuss A.W."/>
            <person name="Jensen L."/>
            <person name="Jensen C."/>
            <person name="Gillespie R.G."/>
            <person name="Hoff K.J."/>
            <person name="Prost S."/>
        </authorList>
    </citation>
    <scope>NUCLEOTIDE SEQUENCE</scope>
</reference>
<dbReference type="AlphaFoldDB" id="A0A8T0E515"/>
<organism evidence="2 3">
    <name type="scientific">Argiope bruennichi</name>
    <name type="common">Wasp spider</name>
    <name type="synonym">Aranea bruennichi</name>
    <dbReference type="NCBI Taxonomy" id="94029"/>
    <lineage>
        <taxon>Eukaryota</taxon>
        <taxon>Metazoa</taxon>
        <taxon>Ecdysozoa</taxon>
        <taxon>Arthropoda</taxon>
        <taxon>Chelicerata</taxon>
        <taxon>Arachnida</taxon>
        <taxon>Araneae</taxon>
        <taxon>Araneomorphae</taxon>
        <taxon>Entelegynae</taxon>
        <taxon>Araneoidea</taxon>
        <taxon>Araneidae</taxon>
        <taxon>Argiope</taxon>
    </lineage>
</organism>
<accession>A0A8T0E515</accession>
<evidence type="ECO:0000313" key="2">
    <source>
        <dbReference type="EMBL" id="KAF8766929.1"/>
    </source>
</evidence>
<evidence type="ECO:0008006" key="4">
    <source>
        <dbReference type="Google" id="ProtNLM"/>
    </source>
</evidence>
<keyword evidence="1" id="KW-0732">Signal</keyword>
<feature type="chain" id="PRO_5035819229" description="Glycine-rich protein" evidence="1">
    <location>
        <begin position="26"/>
        <end position="78"/>
    </location>
</feature>
<feature type="signal peptide" evidence="1">
    <location>
        <begin position="1"/>
        <end position="25"/>
    </location>
</feature>
<evidence type="ECO:0000313" key="3">
    <source>
        <dbReference type="Proteomes" id="UP000807504"/>
    </source>
</evidence>
<protein>
    <recommendedName>
        <fullName evidence="4">Glycine-rich protein</fullName>
    </recommendedName>
</protein>
<sequence>MPASKKFVYVFLCALVLPYLITVNASPMSGDMFGGMGGGQGKHGGSHYGLEALLAAGILAELMSKGHGGGCGHHYHHP</sequence>